<dbReference type="Proteomes" id="UP000317158">
    <property type="component" value="Unassembled WGS sequence"/>
</dbReference>
<reference evidence="1 2" key="1">
    <citation type="journal article" date="2019" name="Nat. Microbiol.">
        <title>Wide diversity of methane and short-chain alkane metabolisms in uncultured archaea.</title>
        <authorList>
            <person name="Borrel G."/>
            <person name="Adam P.S."/>
            <person name="McKay L.J."/>
            <person name="Chen L.X."/>
            <person name="Sierra-Garcia I.N."/>
            <person name="Sieber C.M."/>
            <person name="Letourneur Q."/>
            <person name="Ghozlane A."/>
            <person name="Andersen G.L."/>
            <person name="Li W.J."/>
            <person name="Hallam S.J."/>
            <person name="Muyzer G."/>
            <person name="de Oliveira V.M."/>
            <person name="Inskeep W.P."/>
            <person name="Banfield J.F."/>
            <person name="Gribaldo S."/>
        </authorList>
    </citation>
    <scope>NUCLEOTIDE SEQUENCE [LARGE SCALE GENOMIC DNA]</scope>
    <source>
        <strain evidence="1">NM1a</strain>
    </source>
</reference>
<proteinExistence type="predicted"/>
<protein>
    <recommendedName>
        <fullName evidence="3">PsbP C-terminal domain-containing protein</fullName>
    </recommendedName>
</protein>
<dbReference type="EMBL" id="RXIF01000004">
    <property type="protein sequence ID" value="RZN65006.1"/>
    <property type="molecule type" value="Genomic_DNA"/>
</dbReference>
<comment type="caution">
    <text evidence="1">The sequence shown here is derived from an EMBL/GenBank/DDBJ whole genome shotgun (WGS) entry which is preliminary data.</text>
</comment>
<accession>A0A520KSW8</accession>
<organism evidence="1 2">
    <name type="scientific">Methanoliparum thermophilum</name>
    <dbReference type="NCBI Taxonomy" id="2491083"/>
    <lineage>
        <taxon>Archaea</taxon>
        <taxon>Methanobacteriati</taxon>
        <taxon>Methanobacteriota</taxon>
        <taxon>Candidatus Methanoliparia</taxon>
        <taxon>Candidatus Methanoliparales</taxon>
        <taxon>Candidatus Methanoliparaceae</taxon>
        <taxon>Candidatus Methanoliparum</taxon>
    </lineage>
</organism>
<name>A0A520KSW8_METT2</name>
<evidence type="ECO:0000313" key="2">
    <source>
        <dbReference type="Proteomes" id="UP000317158"/>
    </source>
</evidence>
<gene>
    <name evidence="1" type="ORF">EF806_02900</name>
</gene>
<evidence type="ECO:0000313" key="1">
    <source>
        <dbReference type="EMBL" id="RZN65006.1"/>
    </source>
</evidence>
<evidence type="ECO:0008006" key="3">
    <source>
        <dbReference type="Google" id="ProtNLM"/>
    </source>
</evidence>
<dbReference type="AlphaFoldDB" id="A0A520KSW8"/>
<dbReference type="Gene3D" id="3.40.1000.10">
    <property type="entry name" value="Mog1/PsbP, alpha/beta/alpha sandwich"/>
    <property type="match status" value="1"/>
</dbReference>
<sequence length="200" mass="22419">MNKKFVMSQIKDLRLTNRMFVMITLSVILIASIGSVTAEEEMSTYRNNEYGFSIDYPEDWAMIECYMGNIMGDVAFFLGHGSYAIVGIEDLPREMTPDEYITSAIKELRSGVSSVTCLETGITCVYPMNVVETFSETINGEPVAGAIYTIGFGGIGSKQMLAVFVHDKTAYLITFTAPLDIYDKAEFEFFEPMLHSFRFS</sequence>